<evidence type="ECO:0000256" key="1">
    <source>
        <dbReference type="SAM" id="MobiDB-lite"/>
    </source>
</evidence>
<dbReference type="Pfam" id="PF09579">
    <property type="entry name" value="Spore_YtfJ"/>
    <property type="match status" value="1"/>
</dbReference>
<name>A0A3N5BEN2_9BACI</name>
<evidence type="ECO:0000313" key="2">
    <source>
        <dbReference type="EMBL" id="RPF55349.1"/>
    </source>
</evidence>
<dbReference type="PANTHER" id="PTHR39162">
    <property type="entry name" value="GLL3345 PROTEIN"/>
    <property type="match status" value="1"/>
</dbReference>
<protein>
    <submittedName>
        <fullName evidence="2">Sporulation protein YtfJ</fullName>
    </submittedName>
</protein>
<feature type="compositionally biased region" description="Low complexity" evidence="1">
    <location>
        <begin position="130"/>
        <end position="154"/>
    </location>
</feature>
<proteinExistence type="predicted"/>
<feature type="region of interest" description="Disordered" evidence="1">
    <location>
        <begin position="130"/>
        <end position="160"/>
    </location>
</feature>
<feature type="compositionally biased region" description="Low complexity" evidence="1">
    <location>
        <begin position="54"/>
        <end position="77"/>
    </location>
</feature>
<dbReference type="NCBIfam" id="TIGR02874">
    <property type="entry name" value="spore_ytfJ"/>
    <property type="match status" value="1"/>
</dbReference>
<dbReference type="EMBL" id="RKRF01000007">
    <property type="protein sequence ID" value="RPF55349.1"/>
    <property type="molecule type" value="Genomic_DNA"/>
</dbReference>
<feature type="region of interest" description="Disordered" evidence="1">
    <location>
        <begin position="54"/>
        <end position="81"/>
    </location>
</feature>
<dbReference type="Proteomes" id="UP000276443">
    <property type="component" value="Unassembled WGS sequence"/>
</dbReference>
<evidence type="ECO:0000313" key="3">
    <source>
        <dbReference type="Proteomes" id="UP000276443"/>
    </source>
</evidence>
<dbReference type="OrthoDB" id="9796262at2"/>
<keyword evidence="3" id="KW-1185">Reference proteome</keyword>
<dbReference type="InterPro" id="IPR014229">
    <property type="entry name" value="Spore_YtfJ"/>
</dbReference>
<reference evidence="2 3" key="1">
    <citation type="submission" date="2018-11" db="EMBL/GenBank/DDBJ databases">
        <title>Genomic Encyclopedia of Type Strains, Phase IV (KMG-IV): sequencing the most valuable type-strain genomes for metagenomic binning, comparative biology and taxonomic classification.</title>
        <authorList>
            <person name="Goeker M."/>
        </authorList>
    </citation>
    <scope>NUCLEOTIDE SEQUENCE [LARGE SCALE GENOMIC DNA]</scope>
    <source>
        <strain evidence="2 3">DSM 18090</strain>
    </source>
</reference>
<gene>
    <name evidence="2" type="ORF">EDC24_0220</name>
</gene>
<accession>A0A3N5BEN2</accession>
<dbReference type="RefSeq" id="WP_124219018.1">
    <property type="nucleotide sequence ID" value="NZ_RKRF01000007.1"/>
</dbReference>
<dbReference type="PANTHER" id="PTHR39162:SF1">
    <property type="entry name" value="SPORULATION PROTEIN YTFJ"/>
    <property type="match status" value="1"/>
</dbReference>
<dbReference type="PIRSF" id="PIRSF021377">
    <property type="entry name" value="YtfJ"/>
    <property type="match status" value="1"/>
</dbReference>
<comment type="caution">
    <text evidence="2">The sequence shown here is derived from an EMBL/GenBank/DDBJ whole genome shotgun (WGS) entry which is preliminary data.</text>
</comment>
<organism evidence="2 3">
    <name type="scientific">Aquisalibacillus elongatus</name>
    <dbReference type="NCBI Taxonomy" id="485577"/>
    <lineage>
        <taxon>Bacteria</taxon>
        <taxon>Bacillati</taxon>
        <taxon>Bacillota</taxon>
        <taxon>Bacilli</taxon>
        <taxon>Bacillales</taxon>
        <taxon>Bacillaceae</taxon>
        <taxon>Aquisalibacillus</taxon>
    </lineage>
</organism>
<dbReference type="AlphaFoldDB" id="A0A3N5BEN2"/>
<sequence length="160" mass="17207">MSEHPIHEMMVTAMENLKDMIDVNTIIGEPIETPDKSTIILPVSKVGFGFAAGGSEFQGGQSSQSDDQSQSGGSSYPFGGGAGGGVSINPIGFLIVRTNEVKMVHLDEGTHIVEKLIELAPQAVEKVQQYFQQQNKGNKKQGQQQDQQSKESNQSTSTPE</sequence>